<keyword evidence="5" id="KW-1185">Reference proteome</keyword>
<evidence type="ECO:0000256" key="3">
    <source>
        <dbReference type="SAM" id="SignalP"/>
    </source>
</evidence>
<dbReference type="VEuPathDB" id="CryptoDB:Vbra_22405"/>
<evidence type="ECO:0000313" key="5">
    <source>
        <dbReference type="Proteomes" id="UP000041254"/>
    </source>
</evidence>
<dbReference type="PhylomeDB" id="A0A0G4GXC2"/>
<dbReference type="OrthoDB" id="428348at2759"/>
<feature type="chain" id="PRO_5005191139" evidence="3">
    <location>
        <begin position="22"/>
        <end position="576"/>
    </location>
</feature>
<evidence type="ECO:0000256" key="2">
    <source>
        <dbReference type="SAM" id="MobiDB-lite"/>
    </source>
</evidence>
<dbReference type="Proteomes" id="UP000041254">
    <property type="component" value="Unassembled WGS sequence"/>
</dbReference>
<reference evidence="4 5" key="1">
    <citation type="submission" date="2014-11" db="EMBL/GenBank/DDBJ databases">
        <authorList>
            <person name="Zhu J."/>
            <person name="Qi W."/>
            <person name="Song R."/>
        </authorList>
    </citation>
    <scope>NUCLEOTIDE SEQUENCE [LARGE SCALE GENOMIC DNA]</scope>
</reference>
<dbReference type="EMBL" id="CDMY01000862">
    <property type="protein sequence ID" value="CEM35713.1"/>
    <property type="molecule type" value="Genomic_DNA"/>
</dbReference>
<feature type="compositionally biased region" description="Low complexity" evidence="2">
    <location>
        <begin position="547"/>
        <end position="562"/>
    </location>
</feature>
<dbReference type="InParanoid" id="A0A0G4GXC2"/>
<name>A0A0G4GXC2_VITBC</name>
<protein>
    <submittedName>
        <fullName evidence="4">Uncharacterized protein</fullName>
    </submittedName>
</protein>
<keyword evidence="3" id="KW-0732">Signal</keyword>
<dbReference type="OMA" id="DWCISEL"/>
<evidence type="ECO:0000313" key="4">
    <source>
        <dbReference type="EMBL" id="CEM35713.1"/>
    </source>
</evidence>
<feature type="coiled-coil region" evidence="1">
    <location>
        <begin position="76"/>
        <end position="124"/>
    </location>
</feature>
<dbReference type="AlphaFoldDB" id="A0A0G4GXC2"/>
<feature type="signal peptide" evidence="3">
    <location>
        <begin position="1"/>
        <end position="21"/>
    </location>
</feature>
<keyword evidence="1" id="KW-0175">Coiled coil</keyword>
<feature type="coiled-coil region" evidence="1">
    <location>
        <begin position="241"/>
        <end position="300"/>
    </location>
</feature>
<proteinExistence type="predicted"/>
<feature type="coiled-coil region" evidence="1">
    <location>
        <begin position="460"/>
        <end position="501"/>
    </location>
</feature>
<gene>
    <name evidence="4" type="ORF">Vbra_22405</name>
</gene>
<accession>A0A0G4GXC2</accession>
<organism evidence="4 5">
    <name type="scientific">Vitrella brassicaformis (strain CCMP3155)</name>
    <dbReference type="NCBI Taxonomy" id="1169540"/>
    <lineage>
        <taxon>Eukaryota</taxon>
        <taxon>Sar</taxon>
        <taxon>Alveolata</taxon>
        <taxon>Colpodellida</taxon>
        <taxon>Vitrellaceae</taxon>
        <taxon>Vitrella</taxon>
    </lineage>
</organism>
<evidence type="ECO:0000256" key="1">
    <source>
        <dbReference type="SAM" id="Coils"/>
    </source>
</evidence>
<feature type="region of interest" description="Disordered" evidence="2">
    <location>
        <begin position="541"/>
        <end position="576"/>
    </location>
</feature>
<sequence>MRAAVIGFIIGLLQLAGNVAAGRLATRLATRADANKKRPISKVVVLLKDMKVQLEKEQQEDEEIFDKLSCWCEKNYKDKTKAIEEAEARISQLTAAIEAHTATSARLEQEIKNHNEEIAANIKALAQATEIRDKEHGEFSEEEKDMLQSIQALKAAITVLSKHHAPPPETLLNIRTMVRSMSTKYKWMLGDKVAGSRIRSFLQQPADHLSQSPTFKQPYAPQSGEIFGILRDMKDNFEANMSDAQKEELQKQKAYEELKAAKEAEINAGREQMEQKTVNLADTKEKLAQAKQDIEDTRNSLGADQRYLMDLKVKCQQTDEEWNQRQKTRQEELQAVTQAIAILSNDDAHDTFTSTFNPSLMQVRVHSLRRMRDLSGRSVRDAAASLIRRAAGNSTALHPKELLAIATSMGGDPFKKVKKAIDNMVEQLTKEKQDEITHRDWCISELNTNERQTDIKTRDRGDLEIKIDELEQSISTLGKEIETLEAEIKESQLQIQRAGRRKTPTSRQATIRDQQEAQKLIAQAIQVLKAFYEKEAVAPPSGTELIQATTAQQQHQQQQEPAAGPPPPPGFKSYEN</sequence>